<evidence type="ECO:0000313" key="1">
    <source>
        <dbReference type="EMBL" id="QHU20089.1"/>
    </source>
</evidence>
<name>A0A6C0KR51_9ZZZZ</name>
<organism evidence="1">
    <name type="scientific">viral metagenome</name>
    <dbReference type="NCBI Taxonomy" id="1070528"/>
    <lineage>
        <taxon>unclassified sequences</taxon>
        <taxon>metagenomes</taxon>
        <taxon>organismal metagenomes</taxon>
    </lineage>
</organism>
<sequence length="805" mass="91956">MSILSESDLNSILFSLRKTKSNVFGNCSEIFNDKVNEAYILSGKVISKNSASLTDIILAQAQTSADNKFFNVALKIWFGWNELKQDQIEKGFQKIEAQAAGNVNVLDIFIGPIKNADKLPPAKLKEAMEKRGKKYLDIKLRSADPIWSTSLDYEARMYQYITENIVMKNISPNFIPMLSASECGLDDIIASLQANHDRVKNIEALIMKLQLLQSAFPTLKLKFMLNGSSSTIFSLEDALTSHHDDNKNLQPPKISDENELCCVITQCLYGLYVMNKFQIRQGDLHFGNILVEELTTPVMLNININGNFLKMNTKYIVKFFDMDRGYNENLGINDVVDDMPQTGTINRFKSNRDYTQFLCSLLTSEITWTKKHLQMLLYLGILKSKEETKMFDHITADESKTYKLENMSFNNIEKYVKDNKALIYSSQFDNKYFIEITVQNLVGLVTAKEFSDMIQFLTAGNKEYSDRLLKIDLEITKLRKEQSIQLYKGWYCQLPQDFNFNINSLFETDAIHRFNMFLLSHNIGNPILNYKFLSPGNLPTIYVPKPNIKDMQFSGLAIDPTAVPFLTYNPGMVPLKPINASTYLDKNAKMAPTMPVIIAGTVTAPAKAATPVPSTNDMLKGYIYRLFKNVLATASYIDVQTFLLSIEDRLFKTVIFIYRFLEKCVSEVSSILKAIYYLIISLVNVILQVFVMTIESIGMVMKFCVNTLRVISEKVSIGSKFMFKMFKDFATMFSDYISAFSLARMYNQLVIKQPSYQVSQITAQSMDQNIVREKRRIDSVESEGQMSPRKYLQTTPESAFFDYDM</sequence>
<accession>A0A6C0KR51</accession>
<dbReference type="EMBL" id="MN740961">
    <property type="protein sequence ID" value="QHU20089.1"/>
    <property type="molecule type" value="Genomic_DNA"/>
</dbReference>
<protein>
    <submittedName>
        <fullName evidence="1">Uncharacterized protein</fullName>
    </submittedName>
</protein>
<dbReference type="AlphaFoldDB" id="A0A6C0KR51"/>
<reference evidence="1" key="1">
    <citation type="journal article" date="2020" name="Nature">
        <title>Giant virus diversity and host interactions through global metagenomics.</title>
        <authorList>
            <person name="Schulz F."/>
            <person name="Roux S."/>
            <person name="Paez-Espino D."/>
            <person name="Jungbluth S."/>
            <person name="Walsh D.A."/>
            <person name="Denef V.J."/>
            <person name="McMahon K.D."/>
            <person name="Konstantinidis K.T."/>
            <person name="Eloe-Fadrosh E.A."/>
            <person name="Kyrpides N.C."/>
            <person name="Woyke T."/>
        </authorList>
    </citation>
    <scope>NUCLEOTIDE SEQUENCE</scope>
    <source>
        <strain evidence="1">GVMAG-S-3300013014-136</strain>
    </source>
</reference>
<proteinExistence type="predicted"/>